<keyword evidence="2" id="KW-1185">Reference proteome</keyword>
<dbReference type="EMBL" id="UYRU01087607">
    <property type="protein sequence ID" value="VDN35736.1"/>
    <property type="molecule type" value="Genomic_DNA"/>
</dbReference>
<evidence type="ECO:0000313" key="1">
    <source>
        <dbReference type="EMBL" id="VDN35736.1"/>
    </source>
</evidence>
<evidence type="ECO:0000313" key="2">
    <source>
        <dbReference type="Proteomes" id="UP000281553"/>
    </source>
</evidence>
<sequence length="135" mass="15095">MEYALKNPLVYDAPSSSLDGVTSGNRTRFLFNLTASAHDLSAYGRPIESHLKIQGLRTKEFGTYACRMRNIRGVAEGYIRLKRRGITELIPPAIYKFIESQFTVVYPMLETEGDGYFSPSTTLKLPETCATFSNG</sequence>
<reference evidence="1 2" key="1">
    <citation type="submission" date="2018-11" db="EMBL/GenBank/DDBJ databases">
        <authorList>
            <consortium name="Pathogen Informatics"/>
        </authorList>
    </citation>
    <scope>NUCLEOTIDE SEQUENCE [LARGE SCALE GENOMIC DNA]</scope>
</reference>
<gene>
    <name evidence="1" type="ORF">DILT_LOCUS16854</name>
</gene>
<organism evidence="1 2">
    <name type="scientific">Dibothriocephalus latus</name>
    <name type="common">Fish tapeworm</name>
    <name type="synonym">Diphyllobothrium latum</name>
    <dbReference type="NCBI Taxonomy" id="60516"/>
    <lineage>
        <taxon>Eukaryota</taxon>
        <taxon>Metazoa</taxon>
        <taxon>Spiralia</taxon>
        <taxon>Lophotrochozoa</taxon>
        <taxon>Platyhelminthes</taxon>
        <taxon>Cestoda</taxon>
        <taxon>Eucestoda</taxon>
        <taxon>Diphyllobothriidea</taxon>
        <taxon>Diphyllobothriidae</taxon>
        <taxon>Dibothriocephalus</taxon>
    </lineage>
</organism>
<proteinExistence type="predicted"/>
<protein>
    <submittedName>
        <fullName evidence="1">Uncharacterized protein</fullName>
    </submittedName>
</protein>
<accession>A0A3P7QXX1</accession>
<dbReference type="AlphaFoldDB" id="A0A3P7QXX1"/>
<name>A0A3P7QXX1_DIBLA</name>
<dbReference type="Proteomes" id="UP000281553">
    <property type="component" value="Unassembled WGS sequence"/>
</dbReference>